<feature type="compositionally biased region" description="Gly residues" evidence="3">
    <location>
        <begin position="616"/>
        <end position="634"/>
    </location>
</feature>
<dbReference type="Pfam" id="PF01344">
    <property type="entry name" value="Kelch_1"/>
    <property type="match status" value="1"/>
</dbReference>
<dbReference type="SUPFAM" id="SSF117281">
    <property type="entry name" value="Kelch motif"/>
    <property type="match status" value="1"/>
</dbReference>
<dbReference type="SMART" id="SM00225">
    <property type="entry name" value="BTB"/>
    <property type="match status" value="1"/>
</dbReference>
<dbReference type="Gene3D" id="2.120.10.80">
    <property type="entry name" value="Kelch-type beta propeller"/>
    <property type="match status" value="2"/>
</dbReference>
<dbReference type="InterPro" id="IPR006652">
    <property type="entry name" value="Kelch_1"/>
</dbReference>
<feature type="compositionally biased region" description="Low complexity" evidence="3">
    <location>
        <begin position="1056"/>
        <end position="1072"/>
    </location>
</feature>
<dbReference type="CDD" id="cd18186">
    <property type="entry name" value="BTB_POZ_ZBTB_KLHL-like"/>
    <property type="match status" value="1"/>
</dbReference>
<reference evidence="5" key="1">
    <citation type="submission" date="2014-11" db="EMBL/GenBank/DDBJ databases">
        <authorList>
            <person name="Otto D Thomas"/>
            <person name="Naeem Raeece"/>
        </authorList>
    </citation>
    <scope>NUCLEOTIDE SEQUENCE</scope>
</reference>
<dbReference type="Pfam" id="PF24681">
    <property type="entry name" value="Kelch_KLHDC2_KLHL20_DRC7"/>
    <property type="match status" value="1"/>
</dbReference>
<organism evidence="5">
    <name type="scientific">Chromera velia CCMP2878</name>
    <dbReference type="NCBI Taxonomy" id="1169474"/>
    <lineage>
        <taxon>Eukaryota</taxon>
        <taxon>Sar</taxon>
        <taxon>Alveolata</taxon>
        <taxon>Colpodellida</taxon>
        <taxon>Chromeraceae</taxon>
        <taxon>Chromera</taxon>
    </lineage>
</organism>
<dbReference type="Pfam" id="PF00651">
    <property type="entry name" value="BTB"/>
    <property type="match status" value="1"/>
</dbReference>
<feature type="compositionally biased region" description="Basic and acidic residues" evidence="3">
    <location>
        <begin position="1019"/>
        <end position="1043"/>
    </location>
</feature>
<name>A0A0G4FTB0_9ALVE</name>
<evidence type="ECO:0000313" key="5">
    <source>
        <dbReference type="EMBL" id="CEM18002.1"/>
    </source>
</evidence>
<feature type="compositionally biased region" description="Low complexity" evidence="3">
    <location>
        <begin position="1223"/>
        <end position="1234"/>
    </location>
</feature>
<feature type="domain" description="BTB" evidence="4">
    <location>
        <begin position="386"/>
        <end position="453"/>
    </location>
</feature>
<keyword evidence="1" id="KW-0880">Kelch repeat</keyword>
<dbReference type="VEuPathDB" id="CryptoDB:Cvel_18659"/>
<dbReference type="EMBL" id="CDMZ01000616">
    <property type="protein sequence ID" value="CEM18002.1"/>
    <property type="molecule type" value="Genomic_DNA"/>
</dbReference>
<dbReference type="SMART" id="SM00612">
    <property type="entry name" value="Kelch"/>
    <property type="match status" value="4"/>
</dbReference>
<feature type="compositionally biased region" description="Low complexity" evidence="3">
    <location>
        <begin position="605"/>
        <end position="615"/>
    </location>
</feature>
<dbReference type="SUPFAM" id="SSF54695">
    <property type="entry name" value="POZ domain"/>
    <property type="match status" value="1"/>
</dbReference>
<feature type="compositionally biased region" description="Low complexity" evidence="3">
    <location>
        <begin position="571"/>
        <end position="581"/>
    </location>
</feature>
<dbReference type="PANTHER" id="PTHR46093:SF3">
    <property type="entry name" value="ACYL-COA-BINDING DOMAIN-CONTAINING PROTEIN 4"/>
    <property type="match status" value="1"/>
</dbReference>
<feature type="compositionally biased region" description="Basic and acidic residues" evidence="3">
    <location>
        <begin position="1103"/>
        <end position="1131"/>
    </location>
</feature>
<proteinExistence type="predicted"/>
<evidence type="ECO:0000256" key="1">
    <source>
        <dbReference type="ARBA" id="ARBA00022441"/>
    </source>
</evidence>
<sequence>MDSPQPNEPPSGSCSRRHANGMPPRPLVALSEVQVPRDLPQIKNHSATAYGNKIYIFGGYDGKTNHRTLWELDVTAMKWAQVRPEGQAPEGRNGHTATLVGHQMWILGGWLGKGPYAANDLHVLNLEAMMWETPRTTGTPPGPCNMHTADYACGLLFVFRGGDGKDYFNDVTALDFATMNWTVIAGTGTHPPPRANHASAVHGDSLYIFGGWDGHKRLNDLYRLHVPTLTWTSPEVGGSIPAPRAGMSLTACRGLLYLYGGSGNATRCFSDCHVFDPESSSWSQPKVAKQSHKPEKRAGHAAAALDRKLFIFGGSLGLSYFRDAFYVDTDPAPLPVSLLSNRGTRGRKGSRDCRTRDKEKTKIQVPAATGILLKKLKASLEDPEYTDVTFRVAGERIRAHRQILCLLSEKFEALFSSGMRESREGEIEIPGVRPCVFRTLLGFLYCGSLDLSHLHDRWRAPCATCLEQRAAVLRRAGLGSPGSCLARWTEKLRGGGEGRGSGSGRNWLITDSPSRALAGLAGVLGGSPSAPDGSRGSLSRNGETQRGGRRRQSDEGRSESSSGGSRGEDGGSSSSSSSCSFGRRRRGDGGGGWSSEDEEDDEVVKGFGFSDSQGSGSDGVGGRGEGDASGGSSGGERRRKSRKHRRRGRRRRRREKKWKSGEEEGMSDPLLSSEDDEKGPSVPARSLSMALVKGGWDSRVLPLCLAGCADVVGCGNPECNGGLGTLDDEGLRFLIELMEVGDQFLLDSVRDQCELLLLPYVNGATCDALMDSAEGSQAARLSAYCKWVRRQEDARARAARDAIERDEQQSLIVNAMAAVSSRVSSCSGSATTSNRLGVRPLSPVCEESDHSDIYPPRGPSTRSVTGRPRSVSCTVEKPSASIPTLAAAGRKESSPAAIAQETKTEGAETAVPTRTAVANTPTEAMGEELEEKEVTGEEEAESLPDIEGLPLPFVVKKAASAPESVLSLSMSFLDYRGDPSGDDGHPQPLWHSATVDGAAQEAAEGEGEGGLSARFEMREEEGGLMGEKREKTGVTEREGEEVHQTAPGEDGQDLLSPSAPSPSAVIPTISVSTALQTQGPPPLGPERSLQQTGSQTVPPPPPLREEKSGQEKKEAVLQKTWRSETDDCRREREDASSSCCQIVVHRERQQQRRLSVQQGLRGRIASMDGQAGIERRLQYPSPVLTASSSFKGGHSMPPISPKGFLLPVSTVTSPPRLFRHASTPTGTATGGRPPMRSPGLPPARADVLSPSRLSAGLPTPLEEGEEGEDASAAACMYCHFEQSEDVAQELKEREGQSCTTATYKSPPLNAAAVSPLSVSAPCPPAAWSDGSQKVHGMVHPCRSGVGLAKRCGAGGVDREALRRKRQEALERASTAELCECCRHEQETLKKS</sequence>
<feature type="region of interest" description="Disordered" evidence="3">
    <location>
        <begin position="1019"/>
        <end position="1131"/>
    </location>
</feature>
<feature type="region of interest" description="Disordered" evidence="3">
    <location>
        <begin position="841"/>
        <end position="910"/>
    </location>
</feature>
<protein>
    <recommendedName>
        <fullName evidence="4">BTB domain-containing protein</fullName>
    </recommendedName>
</protein>
<keyword evidence="2" id="KW-0677">Repeat</keyword>
<dbReference type="InterPro" id="IPR011333">
    <property type="entry name" value="SKP1/BTB/POZ_sf"/>
</dbReference>
<feature type="compositionally biased region" description="Basic residues" evidence="3">
    <location>
        <begin position="637"/>
        <end position="657"/>
    </location>
</feature>
<evidence type="ECO:0000256" key="3">
    <source>
        <dbReference type="SAM" id="MobiDB-lite"/>
    </source>
</evidence>
<accession>A0A0G4FTB0</accession>
<dbReference type="PROSITE" id="PS50097">
    <property type="entry name" value="BTB"/>
    <property type="match status" value="1"/>
</dbReference>
<feature type="region of interest" description="Disordered" evidence="3">
    <location>
        <begin position="338"/>
        <end position="359"/>
    </location>
</feature>
<evidence type="ECO:0000256" key="2">
    <source>
        <dbReference type="ARBA" id="ARBA00022737"/>
    </source>
</evidence>
<dbReference type="InterPro" id="IPR000210">
    <property type="entry name" value="BTB/POZ_dom"/>
</dbReference>
<dbReference type="InterPro" id="IPR015915">
    <property type="entry name" value="Kelch-typ_b-propeller"/>
</dbReference>
<gene>
    <name evidence="5" type="ORF">Cvel_18659</name>
</gene>
<dbReference type="Gene3D" id="3.30.710.10">
    <property type="entry name" value="Potassium Channel Kv1.1, Chain A"/>
    <property type="match status" value="1"/>
</dbReference>
<feature type="region of interest" description="Disordered" evidence="3">
    <location>
        <begin position="519"/>
        <end position="682"/>
    </location>
</feature>
<evidence type="ECO:0000259" key="4">
    <source>
        <dbReference type="PROSITE" id="PS50097"/>
    </source>
</evidence>
<feature type="compositionally biased region" description="Basic and acidic residues" evidence="3">
    <location>
        <begin position="349"/>
        <end position="359"/>
    </location>
</feature>
<dbReference type="PANTHER" id="PTHR46093">
    <property type="entry name" value="ACYL-COA-BINDING DOMAIN-CONTAINING PROTEIN 5"/>
    <property type="match status" value="1"/>
</dbReference>
<feature type="region of interest" description="Disordered" evidence="3">
    <location>
        <begin position="1216"/>
        <end position="1266"/>
    </location>
</feature>
<feature type="region of interest" description="Disordered" evidence="3">
    <location>
        <begin position="1"/>
        <end position="24"/>
    </location>
</feature>